<evidence type="ECO:0000313" key="1">
    <source>
        <dbReference type="EMBL" id="KRO63132.1"/>
    </source>
</evidence>
<protein>
    <submittedName>
        <fullName evidence="1">Uncharacterized protein</fullName>
    </submittedName>
</protein>
<dbReference type="EMBL" id="LIBO01000006">
    <property type="protein sequence ID" value="KRO63132.1"/>
    <property type="molecule type" value="Genomic_DNA"/>
</dbReference>
<comment type="caution">
    <text evidence="1">The sequence shown here is derived from an EMBL/GenBank/DDBJ whole genome shotgun (WGS) entry which is preliminary data.</text>
</comment>
<organism evidence="1 2">
    <name type="scientific">Verrucomicrobia subdivision 6 bacterium BACL9 MAG-120507-bin52</name>
    <dbReference type="NCBI Taxonomy" id="1655590"/>
    <lineage>
        <taxon>Bacteria</taxon>
        <taxon>Pseudomonadati</taxon>
        <taxon>Verrucomicrobiota</taxon>
        <taxon>Verrucomicrobiia</taxon>
        <taxon>Verrucomicrobiales</taxon>
        <taxon>Verrucomicrobia subdivision 6</taxon>
    </lineage>
</organism>
<sequence>MKRFFLGLSLLWAGGGQSLQAEAPSDYFAPPEAMYSFADFWVVRPLDLAVLPLTATTWVASLPVTAASGTSDQAYDLLIRQLTQHMMKRPLGQFWDWENRDQSRPVVIKFTDGYSMAELSPEQERKYRRALQEHEERILAIERAEEVPQKDRDALARGEERRWENVVRLLLSL</sequence>
<dbReference type="AlphaFoldDB" id="A0A0R2RKD1"/>
<name>A0A0R2RKD1_9BACT</name>
<reference evidence="1 2" key="1">
    <citation type="submission" date="2015-10" db="EMBL/GenBank/DDBJ databases">
        <title>Metagenome-Assembled Genomes uncover a global brackish microbiome.</title>
        <authorList>
            <person name="Hugerth L.W."/>
            <person name="Larsson J."/>
            <person name="Alneberg J."/>
            <person name="Lindh M.V."/>
            <person name="Legrand C."/>
            <person name="Pinhassi J."/>
            <person name="Andersson A.F."/>
        </authorList>
    </citation>
    <scope>NUCLEOTIDE SEQUENCE [LARGE SCALE GENOMIC DNA]</scope>
    <source>
        <strain evidence="1">BACL18 MAG-120507-bin52</strain>
    </source>
</reference>
<dbReference type="Proteomes" id="UP000051269">
    <property type="component" value="Unassembled WGS sequence"/>
</dbReference>
<evidence type="ECO:0000313" key="2">
    <source>
        <dbReference type="Proteomes" id="UP000051269"/>
    </source>
</evidence>
<gene>
    <name evidence="1" type="ORF">ABR82_02610</name>
</gene>
<proteinExistence type="predicted"/>
<accession>A0A0R2RKD1</accession>